<dbReference type="SUPFAM" id="SSF52172">
    <property type="entry name" value="CheY-like"/>
    <property type="match status" value="1"/>
</dbReference>
<name>A0A3B0ZGB4_9ZZZZ</name>
<evidence type="ECO:0000313" key="2">
    <source>
        <dbReference type="EMBL" id="VAW88100.1"/>
    </source>
</evidence>
<dbReference type="AlphaFoldDB" id="A0A3B0ZGB4"/>
<sequence length="61" mass="6974">MSKQDHIWVIDDDRSIRWVLEKALSQADMEVTTFEDASGLQELLEISQPEAIITDIRMPGT</sequence>
<dbReference type="InterPro" id="IPR011006">
    <property type="entry name" value="CheY-like_superfamily"/>
</dbReference>
<dbReference type="Gene3D" id="3.40.50.2300">
    <property type="match status" value="1"/>
</dbReference>
<dbReference type="InterPro" id="IPR001789">
    <property type="entry name" value="Sig_transdc_resp-reg_receiver"/>
</dbReference>
<dbReference type="Pfam" id="PF00072">
    <property type="entry name" value="Response_reg"/>
    <property type="match status" value="1"/>
</dbReference>
<dbReference type="EMBL" id="UOFO01000140">
    <property type="protein sequence ID" value="VAW88100.1"/>
    <property type="molecule type" value="Genomic_DNA"/>
</dbReference>
<proteinExistence type="predicted"/>
<feature type="domain" description="Response regulatory" evidence="1">
    <location>
        <begin position="6"/>
        <end position="61"/>
    </location>
</feature>
<organism evidence="2">
    <name type="scientific">hydrothermal vent metagenome</name>
    <dbReference type="NCBI Taxonomy" id="652676"/>
    <lineage>
        <taxon>unclassified sequences</taxon>
        <taxon>metagenomes</taxon>
        <taxon>ecological metagenomes</taxon>
    </lineage>
</organism>
<dbReference type="GO" id="GO:0000160">
    <property type="term" value="P:phosphorelay signal transduction system"/>
    <property type="evidence" value="ECO:0007669"/>
    <property type="project" value="InterPro"/>
</dbReference>
<evidence type="ECO:0000259" key="1">
    <source>
        <dbReference type="PROSITE" id="PS50110"/>
    </source>
</evidence>
<dbReference type="PROSITE" id="PS50110">
    <property type="entry name" value="RESPONSE_REGULATORY"/>
    <property type="match status" value="1"/>
</dbReference>
<gene>
    <name evidence="2" type="ORF">MNBD_GAMMA16-1245</name>
</gene>
<protein>
    <submittedName>
        <fullName evidence="2">Nitrogen regulation protein NR(I), GlnG (=NtrC)</fullName>
    </submittedName>
</protein>
<accession>A0A3B0ZGB4</accession>
<feature type="non-terminal residue" evidence="2">
    <location>
        <position position="61"/>
    </location>
</feature>
<reference evidence="2" key="1">
    <citation type="submission" date="2018-06" db="EMBL/GenBank/DDBJ databases">
        <authorList>
            <person name="Zhirakovskaya E."/>
        </authorList>
    </citation>
    <scope>NUCLEOTIDE SEQUENCE</scope>
</reference>